<dbReference type="InterPro" id="IPR013763">
    <property type="entry name" value="Cyclin-like_dom"/>
</dbReference>
<dbReference type="Pfam" id="PF02984">
    <property type="entry name" value="Cyclin_C"/>
    <property type="match status" value="1"/>
</dbReference>
<feature type="domain" description="Cyclin-like" evidence="5">
    <location>
        <begin position="141"/>
        <end position="222"/>
    </location>
</feature>
<evidence type="ECO:0000256" key="4">
    <source>
        <dbReference type="RuleBase" id="RU000383"/>
    </source>
</evidence>
<dbReference type="PIRSF" id="PIRSF001771">
    <property type="entry name" value="Cyclin_A_B_D_E"/>
    <property type="match status" value="1"/>
</dbReference>
<evidence type="ECO:0000256" key="3">
    <source>
        <dbReference type="ARBA" id="ARBA00023306"/>
    </source>
</evidence>
<name>A0A8E2DZT2_9PEZI</name>
<dbReference type="InterPro" id="IPR046965">
    <property type="entry name" value="Cyclin_A/B-like"/>
</dbReference>
<dbReference type="Proteomes" id="UP000250266">
    <property type="component" value="Unassembled WGS sequence"/>
</dbReference>
<evidence type="ECO:0000259" key="5">
    <source>
        <dbReference type="SMART" id="SM00385"/>
    </source>
</evidence>
<proteinExistence type="inferred from homology"/>
<keyword evidence="3" id="KW-0131">Cell cycle</keyword>
<keyword evidence="2 4" id="KW-0195">Cyclin</keyword>
<dbReference type="FunFam" id="1.10.472.10:FF:000001">
    <property type="entry name" value="G2/mitotic-specific cyclin"/>
    <property type="match status" value="1"/>
</dbReference>
<evidence type="ECO:0000313" key="7">
    <source>
        <dbReference type="EMBL" id="OCK74663.1"/>
    </source>
</evidence>
<feature type="domain" description="Cyclin-like" evidence="5">
    <location>
        <begin position="45"/>
        <end position="128"/>
    </location>
</feature>
<dbReference type="SUPFAM" id="SSF47954">
    <property type="entry name" value="Cyclin-like"/>
    <property type="match status" value="2"/>
</dbReference>
<sequence>MVEYADEIFDHMKNLEIKMLPTSNYMETKQKETELNWSMRSELIDWLVRVHYSRRLQPEILFRLVNYIDRFLSVIPVRISLLQLIGLEALSVAAKFNGVDISATQLQKLCENSYSIETILKVEIVFLRGLDYDLGWPGPLSFLQKIYERGPDFPRCRQLPQYLLEAILTDERFIAERPSLTAAAAYYLARQMLNLGIWSPNFIQTSGYKYEQLYPIMNLMMECCKNPYSHYLAVFKKYSRRENIEVALLVKQKLAGKFVIIEPSLES</sequence>
<dbReference type="Pfam" id="PF00134">
    <property type="entry name" value="Cyclin_N"/>
    <property type="match status" value="1"/>
</dbReference>
<keyword evidence="8" id="KW-1185">Reference proteome</keyword>
<organism evidence="7 8">
    <name type="scientific">Lepidopterella palustris CBS 459.81</name>
    <dbReference type="NCBI Taxonomy" id="1314670"/>
    <lineage>
        <taxon>Eukaryota</taxon>
        <taxon>Fungi</taxon>
        <taxon>Dikarya</taxon>
        <taxon>Ascomycota</taxon>
        <taxon>Pezizomycotina</taxon>
        <taxon>Dothideomycetes</taxon>
        <taxon>Pleosporomycetidae</taxon>
        <taxon>Mytilinidiales</taxon>
        <taxon>Argynnaceae</taxon>
        <taxon>Lepidopterella</taxon>
    </lineage>
</organism>
<dbReference type="PANTHER" id="PTHR10177">
    <property type="entry name" value="CYCLINS"/>
    <property type="match status" value="1"/>
</dbReference>
<dbReference type="InterPro" id="IPR006671">
    <property type="entry name" value="Cyclin_N"/>
</dbReference>
<dbReference type="InterPro" id="IPR039361">
    <property type="entry name" value="Cyclin"/>
</dbReference>
<evidence type="ECO:0000259" key="6">
    <source>
        <dbReference type="SMART" id="SM01332"/>
    </source>
</evidence>
<comment type="similarity">
    <text evidence="4">Belongs to the cyclin family.</text>
</comment>
<dbReference type="OrthoDB" id="3741480at2759"/>
<dbReference type="SMART" id="SM01332">
    <property type="entry name" value="Cyclin_C"/>
    <property type="match status" value="1"/>
</dbReference>
<dbReference type="GO" id="GO:0016538">
    <property type="term" value="F:cyclin-dependent protein serine/threonine kinase regulator activity"/>
    <property type="evidence" value="ECO:0007669"/>
    <property type="project" value="InterPro"/>
</dbReference>
<dbReference type="InterPro" id="IPR004367">
    <property type="entry name" value="Cyclin_C-dom"/>
</dbReference>
<dbReference type="GO" id="GO:0044772">
    <property type="term" value="P:mitotic cell cycle phase transition"/>
    <property type="evidence" value="ECO:0007669"/>
    <property type="project" value="InterPro"/>
</dbReference>
<dbReference type="Gene3D" id="1.10.472.10">
    <property type="entry name" value="Cyclin-like"/>
    <property type="match status" value="2"/>
</dbReference>
<protein>
    <recommendedName>
        <fullName evidence="9">Cyclin N-terminal domain-containing protein</fullName>
    </recommendedName>
</protein>
<keyword evidence="1" id="KW-0132">Cell division</keyword>
<evidence type="ECO:0008006" key="9">
    <source>
        <dbReference type="Google" id="ProtNLM"/>
    </source>
</evidence>
<dbReference type="SMART" id="SM00385">
    <property type="entry name" value="CYCLIN"/>
    <property type="match status" value="2"/>
</dbReference>
<dbReference type="EMBL" id="KV745436">
    <property type="protein sequence ID" value="OCK74663.1"/>
    <property type="molecule type" value="Genomic_DNA"/>
</dbReference>
<dbReference type="GO" id="GO:0051301">
    <property type="term" value="P:cell division"/>
    <property type="evidence" value="ECO:0007669"/>
    <property type="project" value="UniProtKB-KW"/>
</dbReference>
<gene>
    <name evidence="7" type="ORF">K432DRAFT_310291</name>
</gene>
<reference evidence="7 8" key="1">
    <citation type="journal article" date="2016" name="Nat. Commun.">
        <title>Ectomycorrhizal ecology is imprinted in the genome of the dominant symbiotic fungus Cenococcum geophilum.</title>
        <authorList>
            <consortium name="DOE Joint Genome Institute"/>
            <person name="Peter M."/>
            <person name="Kohler A."/>
            <person name="Ohm R.A."/>
            <person name="Kuo A."/>
            <person name="Krutzmann J."/>
            <person name="Morin E."/>
            <person name="Arend M."/>
            <person name="Barry K.W."/>
            <person name="Binder M."/>
            <person name="Choi C."/>
            <person name="Clum A."/>
            <person name="Copeland A."/>
            <person name="Grisel N."/>
            <person name="Haridas S."/>
            <person name="Kipfer T."/>
            <person name="LaButti K."/>
            <person name="Lindquist E."/>
            <person name="Lipzen A."/>
            <person name="Maire R."/>
            <person name="Meier B."/>
            <person name="Mihaltcheva S."/>
            <person name="Molinier V."/>
            <person name="Murat C."/>
            <person name="Poggeler S."/>
            <person name="Quandt C.A."/>
            <person name="Sperisen C."/>
            <person name="Tritt A."/>
            <person name="Tisserant E."/>
            <person name="Crous P.W."/>
            <person name="Henrissat B."/>
            <person name="Nehls U."/>
            <person name="Egli S."/>
            <person name="Spatafora J.W."/>
            <person name="Grigoriev I.V."/>
            <person name="Martin F.M."/>
        </authorList>
    </citation>
    <scope>NUCLEOTIDE SEQUENCE [LARGE SCALE GENOMIC DNA]</scope>
    <source>
        <strain evidence="7 8">CBS 459.81</strain>
    </source>
</reference>
<feature type="domain" description="Cyclin C-terminal" evidence="6">
    <location>
        <begin position="137"/>
        <end position="252"/>
    </location>
</feature>
<evidence type="ECO:0000256" key="1">
    <source>
        <dbReference type="ARBA" id="ARBA00022618"/>
    </source>
</evidence>
<dbReference type="InterPro" id="IPR036915">
    <property type="entry name" value="Cyclin-like_sf"/>
</dbReference>
<evidence type="ECO:0000313" key="8">
    <source>
        <dbReference type="Proteomes" id="UP000250266"/>
    </source>
</evidence>
<evidence type="ECO:0000256" key="2">
    <source>
        <dbReference type="ARBA" id="ARBA00023127"/>
    </source>
</evidence>
<dbReference type="AlphaFoldDB" id="A0A8E2DZT2"/>
<accession>A0A8E2DZT2</accession>